<dbReference type="Pfam" id="PF01301">
    <property type="entry name" value="Glyco_hydro_35"/>
    <property type="match status" value="1"/>
</dbReference>
<dbReference type="EC" id="3.2.1.23" evidence="3"/>
<feature type="domain" description="Glycoside hydrolase 35 catalytic" evidence="4">
    <location>
        <begin position="16"/>
        <end position="60"/>
    </location>
</feature>
<protein>
    <recommendedName>
        <fullName evidence="3">beta-galactosidase</fullName>
        <ecNumber evidence="3">3.2.1.23</ecNumber>
    </recommendedName>
</protein>
<dbReference type="Proteomes" id="UP001472677">
    <property type="component" value="Unassembled WGS sequence"/>
</dbReference>
<dbReference type="InterPro" id="IPR017853">
    <property type="entry name" value="GH"/>
</dbReference>
<gene>
    <name evidence="5" type="ORF">V6N12_047754</name>
</gene>
<proteinExistence type="inferred from homology"/>
<dbReference type="InterPro" id="IPR001944">
    <property type="entry name" value="Glycoside_Hdrlase_35"/>
</dbReference>
<dbReference type="SUPFAM" id="SSF51445">
    <property type="entry name" value="(Trans)glycosidases"/>
    <property type="match status" value="1"/>
</dbReference>
<organism evidence="5 6">
    <name type="scientific">Hibiscus sabdariffa</name>
    <name type="common">roselle</name>
    <dbReference type="NCBI Taxonomy" id="183260"/>
    <lineage>
        <taxon>Eukaryota</taxon>
        <taxon>Viridiplantae</taxon>
        <taxon>Streptophyta</taxon>
        <taxon>Embryophyta</taxon>
        <taxon>Tracheophyta</taxon>
        <taxon>Spermatophyta</taxon>
        <taxon>Magnoliopsida</taxon>
        <taxon>eudicotyledons</taxon>
        <taxon>Gunneridae</taxon>
        <taxon>Pentapetalae</taxon>
        <taxon>rosids</taxon>
        <taxon>malvids</taxon>
        <taxon>Malvales</taxon>
        <taxon>Malvaceae</taxon>
        <taxon>Malvoideae</taxon>
        <taxon>Hibiscus</taxon>
    </lineage>
</organism>
<keyword evidence="6" id="KW-1185">Reference proteome</keyword>
<reference evidence="5 6" key="1">
    <citation type="journal article" date="2024" name="G3 (Bethesda)">
        <title>Genome assembly of Hibiscus sabdariffa L. provides insights into metabolisms of medicinal natural products.</title>
        <authorList>
            <person name="Kim T."/>
        </authorList>
    </citation>
    <scope>NUCLEOTIDE SEQUENCE [LARGE SCALE GENOMIC DNA]</scope>
    <source>
        <strain evidence="5">TK-2024</strain>
        <tissue evidence="5">Old leaves</tissue>
    </source>
</reference>
<accession>A0ABR2CTX2</accession>
<comment type="caution">
    <text evidence="5">The sequence shown here is derived from an EMBL/GenBank/DDBJ whole genome shotgun (WGS) entry which is preliminary data.</text>
</comment>
<name>A0ABR2CTX2_9ROSI</name>
<sequence length="173" mass="19741">MFPLELKELETYLVHYHGGTSFGRISDGFVATSYDHDAPIDGYGMVRKQKWSCLRGLHTSIKLCEPVHMKACVFKLRPGTRAAFLANFDTKNSVIVMHCDLTLWSISRQYSSCFHQWSIIREIYGTMRMAGHRPQVLSGKKVRSVFVYVCLQYLSFSNGSPFKTKDQSKSDGK</sequence>
<evidence type="ECO:0000256" key="2">
    <source>
        <dbReference type="ARBA" id="ARBA00009809"/>
    </source>
</evidence>
<evidence type="ECO:0000256" key="3">
    <source>
        <dbReference type="ARBA" id="ARBA00012756"/>
    </source>
</evidence>
<dbReference type="EMBL" id="JBBPBM010000043">
    <property type="protein sequence ID" value="KAK8523226.1"/>
    <property type="molecule type" value="Genomic_DNA"/>
</dbReference>
<evidence type="ECO:0000313" key="5">
    <source>
        <dbReference type="EMBL" id="KAK8523226.1"/>
    </source>
</evidence>
<evidence type="ECO:0000256" key="1">
    <source>
        <dbReference type="ARBA" id="ARBA00001412"/>
    </source>
</evidence>
<evidence type="ECO:0000259" key="4">
    <source>
        <dbReference type="Pfam" id="PF01301"/>
    </source>
</evidence>
<comment type="similarity">
    <text evidence="2">Belongs to the glycosyl hydrolase 35 family.</text>
</comment>
<dbReference type="Gene3D" id="3.20.20.80">
    <property type="entry name" value="Glycosidases"/>
    <property type="match status" value="1"/>
</dbReference>
<evidence type="ECO:0000313" key="6">
    <source>
        <dbReference type="Proteomes" id="UP001472677"/>
    </source>
</evidence>
<dbReference type="PRINTS" id="PR00742">
    <property type="entry name" value="GLHYDRLASE35"/>
</dbReference>
<comment type="catalytic activity">
    <reaction evidence="1">
        <text>Hydrolysis of terminal non-reducing beta-D-galactose residues in beta-D-galactosides.</text>
        <dbReference type="EC" id="3.2.1.23"/>
    </reaction>
</comment>
<dbReference type="InterPro" id="IPR031330">
    <property type="entry name" value="Gly_Hdrlase_35_cat"/>
</dbReference>
<dbReference type="PANTHER" id="PTHR23421">
    <property type="entry name" value="BETA-GALACTOSIDASE RELATED"/>
    <property type="match status" value="1"/>
</dbReference>